<feature type="active site" evidence="5">
    <location>
        <position position="79"/>
    </location>
</feature>
<gene>
    <name evidence="7" type="ORF">FHR32_005085</name>
</gene>
<keyword evidence="8" id="KW-1185">Reference proteome</keyword>
<evidence type="ECO:0000256" key="3">
    <source>
        <dbReference type="ARBA" id="ARBA00022691"/>
    </source>
</evidence>
<dbReference type="Pfam" id="PF00145">
    <property type="entry name" value="DNA_methylase"/>
    <property type="match status" value="1"/>
</dbReference>
<dbReference type="GO" id="GO:0032259">
    <property type="term" value="P:methylation"/>
    <property type="evidence" value="ECO:0007669"/>
    <property type="project" value="UniProtKB-KW"/>
</dbReference>
<accession>A0A7W7WBB7</accession>
<evidence type="ECO:0000313" key="8">
    <source>
        <dbReference type="Proteomes" id="UP000534286"/>
    </source>
</evidence>
<dbReference type="EMBL" id="JACHJU010000002">
    <property type="protein sequence ID" value="MBB4940708.1"/>
    <property type="molecule type" value="Genomic_DNA"/>
</dbReference>
<dbReference type="GO" id="GO:0009307">
    <property type="term" value="P:DNA restriction-modification system"/>
    <property type="evidence" value="ECO:0007669"/>
    <property type="project" value="UniProtKB-KW"/>
</dbReference>
<evidence type="ECO:0000256" key="2">
    <source>
        <dbReference type="ARBA" id="ARBA00022679"/>
    </source>
</evidence>
<feature type="compositionally biased region" description="Basic and acidic residues" evidence="6">
    <location>
        <begin position="183"/>
        <end position="200"/>
    </location>
</feature>
<dbReference type="GO" id="GO:0003886">
    <property type="term" value="F:DNA (cytosine-5-)-methyltransferase activity"/>
    <property type="evidence" value="ECO:0007669"/>
    <property type="project" value="UniProtKB-EC"/>
</dbReference>
<keyword evidence="4" id="KW-0680">Restriction system</keyword>
<dbReference type="RefSeq" id="WP_184756874.1">
    <property type="nucleotide sequence ID" value="NZ_BAABEK010000005.1"/>
</dbReference>
<evidence type="ECO:0000256" key="5">
    <source>
        <dbReference type="PROSITE-ProRule" id="PRU01016"/>
    </source>
</evidence>
<dbReference type="InterPro" id="IPR001525">
    <property type="entry name" value="C5_MeTfrase"/>
</dbReference>
<dbReference type="PROSITE" id="PS51679">
    <property type="entry name" value="SAM_MT_C5"/>
    <property type="match status" value="1"/>
</dbReference>
<dbReference type="PROSITE" id="PS00094">
    <property type="entry name" value="C5_MTASE_1"/>
    <property type="match status" value="1"/>
</dbReference>
<keyword evidence="3 5" id="KW-0949">S-adenosyl-L-methionine</keyword>
<sequence length="348" mass="36941">MSPRIGSLCTGYGGLDLAVMDVLGGAMAWHCQYDPDDKHQYAARILAHHWPDVPNRGDITAVDWSAVEPVDILTAGFPCQDLSYAGRGAGIQEGNRSGLWYAIESAVRALRPGLVVLENVAAIVARRPGLDVVLAGLADLGFDAEWTGVRASDVGATHQRNRWFLLAWPAGTAAYAADLGHERGRRARDGRSGPADRRLAPADADLDERARESAQQPRRVVVARSGGSAPVDPAGERHGNPGPTSERGVPAAALAGDPADREWGAYGPAIARWEHVLGRPAPGPVDDRGRLAPVFVEWLMGLPAGHVTEVPGLPRNAQLKALGNGVVPKQAVYALRLLLARLDLEVAA</sequence>
<evidence type="ECO:0000256" key="1">
    <source>
        <dbReference type="ARBA" id="ARBA00022603"/>
    </source>
</evidence>
<evidence type="ECO:0000256" key="4">
    <source>
        <dbReference type="ARBA" id="ARBA00022747"/>
    </source>
</evidence>
<reference evidence="7 8" key="1">
    <citation type="submission" date="2020-08" db="EMBL/GenBank/DDBJ databases">
        <title>Sequencing the genomes of 1000 actinobacteria strains.</title>
        <authorList>
            <person name="Klenk H.-P."/>
        </authorList>
    </citation>
    <scope>NUCLEOTIDE SEQUENCE [LARGE SCALE GENOMIC DNA]</scope>
    <source>
        <strain evidence="7 8">DSM 43023</strain>
    </source>
</reference>
<keyword evidence="1 5" id="KW-0489">Methyltransferase</keyword>
<proteinExistence type="inferred from homology"/>
<evidence type="ECO:0000313" key="7">
    <source>
        <dbReference type="EMBL" id="MBB4940708.1"/>
    </source>
</evidence>
<dbReference type="InterPro" id="IPR018117">
    <property type="entry name" value="C5_DNA_meth_AS"/>
</dbReference>
<comment type="caution">
    <text evidence="7">The sequence shown here is derived from an EMBL/GenBank/DDBJ whole genome shotgun (WGS) entry which is preliminary data.</text>
</comment>
<protein>
    <submittedName>
        <fullName evidence="7">DNA (Cytosine-5)-methyltransferase 1</fullName>
        <ecNumber evidence="7">2.1.1.37</ecNumber>
    </submittedName>
</protein>
<dbReference type="InterPro" id="IPR029063">
    <property type="entry name" value="SAM-dependent_MTases_sf"/>
</dbReference>
<name>A0A7W7WBB7_9ACTN</name>
<feature type="region of interest" description="Disordered" evidence="6">
    <location>
        <begin position="183"/>
        <end position="250"/>
    </location>
</feature>
<keyword evidence="2 5" id="KW-0808">Transferase</keyword>
<comment type="similarity">
    <text evidence="5">Belongs to the class I-like SAM-binding methyltransferase superfamily. C5-methyltransferase family.</text>
</comment>
<dbReference type="Gene3D" id="3.40.50.150">
    <property type="entry name" value="Vaccinia Virus protein VP39"/>
    <property type="match status" value="1"/>
</dbReference>
<dbReference type="Proteomes" id="UP000534286">
    <property type="component" value="Unassembled WGS sequence"/>
</dbReference>
<evidence type="ECO:0000256" key="6">
    <source>
        <dbReference type="SAM" id="MobiDB-lite"/>
    </source>
</evidence>
<dbReference type="EC" id="2.1.1.37" evidence="7"/>
<dbReference type="AlphaFoldDB" id="A0A7W7WBB7"/>
<organism evidence="7 8">
    <name type="scientific">Streptosporangium album</name>
    <dbReference type="NCBI Taxonomy" id="47479"/>
    <lineage>
        <taxon>Bacteria</taxon>
        <taxon>Bacillati</taxon>
        <taxon>Actinomycetota</taxon>
        <taxon>Actinomycetes</taxon>
        <taxon>Streptosporangiales</taxon>
        <taxon>Streptosporangiaceae</taxon>
        <taxon>Streptosporangium</taxon>
    </lineage>
</organism>
<dbReference type="SUPFAM" id="SSF53335">
    <property type="entry name" value="S-adenosyl-L-methionine-dependent methyltransferases"/>
    <property type="match status" value="1"/>
</dbReference>